<gene>
    <name evidence="1" type="ORF">ABT39_MTgene1678</name>
</gene>
<geneLocation type="mitochondrion" evidence="1"/>
<reference evidence="1" key="1">
    <citation type="journal article" date="2015" name="Genome Biol. Evol.">
        <title>Organellar Genomes of White Spruce (Picea glauca): Assembly and Annotation.</title>
        <authorList>
            <person name="Jackman S.D."/>
            <person name="Warren R.L."/>
            <person name="Gibb E.A."/>
            <person name="Vandervalk B.P."/>
            <person name="Mohamadi H."/>
            <person name="Chu J."/>
            <person name="Raymond A."/>
            <person name="Pleasance S."/>
            <person name="Coope R."/>
            <person name="Wildung M.R."/>
            <person name="Ritland C.E."/>
            <person name="Bousquet J."/>
            <person name="Jones S.J."/>
            <person name="Bohlmann J."/>
            <person name="Birol I."/>
        </authorList>
    </citation>
    <scope>NUCLEOTIDE SEQUENCE [LARGE SCALE GENOMIC DNA]</scope>
    <source>
        <tissue evidence="1">Flushing bud</tissue>
    </source>
</reference>
<dbReference type="EMBL" id="LKAM01000011">
    <property type="protein sequence ID" value="KUM46576.1"/>
    <property type="molecule type" value="Genomic_DNA"/>
</dbReference>
<comment type="caution">
    <text evidence="1">The sequence shown here is derived from an EMBL/GenBank/DDBJ whole genome shotgun (WGS) entry which is preliminary data.</text>
</comment>
<organism evidence="1">
    <name type="scientific">Picea glauca</name>
    <name type="common">White spruce</name>
    <name type="synonym">Pinus glauca</name>
    <dbReference type="NCBI Taxonomy" id="3330"/>
    <lineage>
        <taxon>Eukaryota</taxon>
        <taxon>Viridiplantae</taxon>
        <taxon>Streptophyta</taxon>
        <taxon>Embryophyta</taxon>
        <taxon>Tracheophyta</taxon>
        <taxon>Spermatophyta</taxon>
        <taxon>Pinopsida</taxon>
        <taxon>Pinidae</taxon>
        <taxon>Conifers I</taxon>
        <taxon>Pinales</taxon>
        <taxon>Pinaceae</taxon>
        <taxon>Picea</taxon>
    </lineage>
</organism>
<keyword evidence="1" id="KW-0496">Mitochondrion</keyword>
<sequence>MGRLSIPIICGGQLTLSRYKAQLTLNAPCISSSPIFSAPDQPYDLADEIMT</sequence>
<protein>
    <submittedName>
        <fullName evidence="1">Uncharacterized protein</fullName>
    </submittedName>
</protein>
<name>A0A101LWF1_PICGL</name>
<accession>A0A101LWF1</accession>
<dbReference type="AlphaFoldDB" id="A0A101LWF1"/>
<proteinExistence type="predicted"/>
<evidence type="ECO:0000313" key="1">
    <source>
        <dbReference type="EMBL" id="KUM46576.1"/>
    </source>
</evidence>